<dbReference type="AlphaFoldDB" id="A0AAD7H6P1"/>
<feature type="compositionally biased region" description="Low complexity" evidence="1">
    <location>
        <begin position="267"/>
        <end position="281"/>
    </location>
</feature>
<feature type="compositionally biased region" description="Acidic residues" evidence="1">
    <location>
        <begin position="311"/>
        <end position="324"/>
    </location>
</feature>
<evidence type="ECO:0000313" key="2">
    <source>
        <dbReference type="EMBL" id="KAJ7713747.1"/>
    </source>
</evidence>
<dbReference type="Proteomes" id="UP001215598">
    <property type="component" value="Unassembled WGS sequence"/>
</dbReference>
<reference evidence="2" key="1">
    <citation type="submission" date="2023-03" db="EMBL/GenBank/DDBJ databases">
        <title>Massive genome expansion in bonnet fungi (Mycena s.s.) driven by repeated elements and novel gene families across ecological guilds.</title>
        <authorList>
            <consortium name="Lawrence Berkeley National Laboratory"/>
            <person name="Harder C.B."/>
            <person name="Miyauchi S."/>
            <person name="Viragh M."/>
            <person name="Kuo A."/>
            <person name="Thoen E."/>
            <person name="Andreopoulos B."/>
            <person name="Lu D."/>
            <person name="Skrede I."/>
            <person name="Drula E."/>
            <person name="Henrissat B."/>
            <person name="Morin E."/>
            <person name="Kohler A."/>
            <person name="Barry K."/>
            <person name="LaButti K."/>
            <person name="Morin E."/>
            <person name="Salamov A."/>
            <person name="Lipzen A."/>
            <person name="Mereny Z."/>
            <person name="Hegedus B."/>
            <person name="Baldrian P."/>
            <person name="Stursova M."/>
            <person name="Weitz H."/>
            <person name="Taylor A."/>
            <person name="Grigoriev I.V."/>
            <person name="Nagy L.G."/>
            <person name="Martin F."/>
            <person name="Kauserud H."/>
        </authorList>
    </citation>
    <scope>NUCLEOTIDE SEQUENCE</scope>
    <source>
        <strain evidence="2">CBHHK182m</strain>
    </source>
</reference>
<organism evidence="2 3">
    <name type="scientific">Mycena metata</name>
    <dbReference type="NCBI Taxonomy" id="1033252"/>
    <lineage>
        <taxon>Eukaryota</taxon>
        <taxon>Fungi</taxon>
        <taxon>Dikarya</taxon>
        <taxon>Basidiomycota</taxon>
        <taxon>Agaricomycotina</taxon>
        <taxon>Agaricomycetes</taxon>
        <taxon>Agaricomycetidae</taxon>
        <taxon>Agaricales</taxon>
        <taxon>Marasmiineae</taxon>
        <taxon>Mycenaceae</taxon>
        <taxon>Mycena</taxon>
    </lineage>
</organism>
<evidence type="ECO:0000313" key="3">
    <source>
        <dbReference type="Proteomes" id="UP001215598"/>
    </source>
</evidence>
<name>A0AAD7H6P1_9AGAR</name>
<proteinExistence type="predicted"/>
<feature type="compositionally biased region" description="Low complexity" evidence="1">
    <location>
        <begin position="43"/>
        <end position="57"/>
    </location>
</feature>
<feature type="region of interest" description="Disordered" evidence="1">
    <location>
        <begin position="212"/>
        <end position="332"/>
    </location>
</feature>
<feature type="region of interest" description="Disordered" evidence="1">
    <location>
        <begin position="1"/>
        <end position="82"/>
    </location>
</feature>
<evidence type="ECO:0000256" key="1">
    <source>
        <dbReference type="SAM" id="MobiDB-lite"/>
    </source>
</evidence>
<feature type="region of interest" description="Disordered" evidence="1">
    <location>
        <begin position="392"/>
        <end position="425"/>
    </location>
</feature>
<protein>
    <submittedName>
        <fullName evidence="2">Uncharacterized protein</fullName>
    </submittedName>
</protein>
<comment type="caution">
    <text evidence="2">The sequence shown here is derived from an EMBL/GenBank/DDBJ whole genome shotgun (WGS) entry which is preliminary data.</text>
</comment>
<dbReference type="EMBL" id="JARKIB010000336">
    <property type="protein sequence ID" value="KAJ7713747.1"/>
    <property type="molecule type" value="Genomic_DNA"/>
</dbReference>
<sequence length="425" mass="45074">MSTLMNNDLDPSDPICTKQTTTQAPASAHPQSGIHSLEPSYPTTNTAASAFTTAPVAPSAPPTPATPVQTATQSRPKTSHTTIERRYRTNLNAAPGRRVVDRAAAINAGGEKKKRGRPCKVVPLPASATASASANSSHAGSPALALSTSVPMHSSTTAYAQQQQEIMRHQQRPHRRPAAIPPQRIRVLHVLRQHQRLFALFLSSPSTLTLRPCPDAGGHRGQGVRERAREWRGRHGPVAGVPPPRERGGAGERRLARGEGGVGGYLASVSPSSPSAPTSSTEKTKVEEEESSETETETDGERSAGSGGSLSEEDVDADASEEEVQVQAQAQAHHEAEAEACILDDMFPSLLPSLPPSRLACLLSIYYPCQIILIPTPLDSTPLRTAFRLYTSTSPSSTTTSSSPTTTASRPGTRSSSARSETDDR</sequence>
<keyword evidence="3" id="KW-1185">Reference proteome</keyword>
<feature type="compositionally biased region" description="Polar residues" evidence="1">
    <location>
        <begin position="17"/>
        <end position="34"/>
    </location>
</feature>
<feature type="compositionally biased region" description="Basic and acidic residues" evidence="1">
    <location>
        <begin position="223"/>
        <end position="233"/>
    </location>
</feature>
<feature type="compositionally biased region" description="Basic and acidic residues" evidence="1">
    <location>
        <begin position="244"/>
        <end position="257"/>
    </location>
</feature>
<gene>
    <name evidence="2" type="ORF">B0H16DRAFT_1809463</name>
</gene>
<feature type="compositionally biased region" description="Acidic residues" evidence="1">
    <location>
        <begin position="287"/>
        <end position="298"/>
    </location>
</feature>
<feature type="compositionally biased region" description="Low complexity" evidence="1">
    <location>
        <begin position="392"/>
        <end position="419"/>
    </location>
</feature>
<accession>A0AAD7H6P1</accession>